<dbReference type="Proteomes" id="UP000247892">
    <property type="component" value="Unassembled WGS sequence"/>
</dbReference>
<evidence type="ECO:0000313" key="3">
    <source>
        <dbReference type="EMBL" id="PXY36500.1"/>
    </source>
</evidence>
<name>A0A318LSB6_9PSEU</name>
<dbReference type="EMBL" id="MASU01000005">
    <property type="protein sequence ID" value="PXY36500.1"/>
    <property type="molecule type" value="Genomic_DNA"/>
</dbReference>
<dbReference type="CDD" id="cd23659">
    <property type="entry name" value="USP_At3g01520-like"/>
    <property type="match status" value="1"/>
</dbReference>
<dbReference type="InterPro" id="IPR006015">
    <property type="entry name" value="Universal_stress_UspA"/>
</dbReference>
<reference evidence="3 4" key="1">
    <citation type="submission" date="2016-07" db="EMBL/GenBank/DDBJ databases">
        <title>Draft genome sequence of Prauserella sp. YIM 121212, isolated from alkaline soil.</title>
        <authorList>
            <person name="Ruckert C."/>
            <person name="Albersmeier A."/>
            <person name="Jiang C.-L."/>
            <person name="Jiang Y."/>
            <person name="Kalinowski J."/>
            <person name="Schneider O."/>
            <person name="Winkler A."/>
            <person name="Zotchev S.B."/>
        </authorList>
    </citation>
    <scope>NUCLEOTIDE SEQUENCE [LARGE SCALE GENOMIC DNA]</scope>
    <source>
        <strain evidence="3 4">YIM 121212</strain>
    </source>
</reference>
<proteinExistence type="inferred from homology"/>
<dbReference type="PRINTS" id="PR01438">
    <property type="entry name" value="UNVRSLSTRESS"/>
</dbReference>
<dbReference type="PANTHER" id="PTHR31964:SF113">
    <property type="entry name" value="USPA DOMAIN-CONTAINING PROTEIN"/>
    <property type="match status" value="1"/>
</dbReference>
<evidence type="ECO:0000259" key="2">
    <source>
        <dbReference type="Pfam" id="PF00582"/>
    </source>
</evidence>
<dbReference type="OrthoDB" id="5244367at2"/>
<protein>
    <submittedName>
        <fullName evidence="3">Universal stress protein</fullName>
    </submittedName>
</protein>
<keyword evidence="4" id="KW-1185">Reference proteome</keyword>
<feature type="domain" description="UspA" evidence="2">
    <location>
        <begin position="9"/>
        <end position="147"/>
    </location>
</feature>
<sequence>MAGNGSTGMRKIVVGVDGSAAAEHALRWAASEAVLHGDEIEAIAVRERDELLPGTSFSFQPHGRHPVTDEEDTRTYLHAAVATVAPVVPVTETVLVGDPATELVKASAGADMLVVASHRYGPFAEILLGSTSADCVRHAQCPVVVIPTNLTR</sequence>
<dbReference type="InterPro" id="IPR006016">
    <property type="entry name" value="UspA"/>
</dbReference>
<gene>
    <name evidence="3" type="ORF">BA062_13995</name>
</gene>
<dbReference type="RefSeq" id="WP_110336511.1">
    <property type="nucleotide sequence ID" value="NZ_MASU01000005.1"/>
</dbReference>
<comment type="similarity">
    <text evidence="1">Belongs to the universal stress protein A family.</text>
</comment>
<evidence type="ECO:0000313" key="4">
    <source>
        <dbReference type="Proteomes" id="UP000247892"/>
    </source>
</evidence>
<dbReference type="Pfam" id="PF00582">
    <property type="entry name" value="Usp"/>
    <property type="match status" value="1"/>
</dbReference>
<comment type="caution">
    <text evidence="3">The sequence shown here is derived from an EMBL/GenBank/DDBJ whole genome shotgun (WGS) entry which is preliminary data.</text>
</comment>
<dbReference type="PANTHER" id="PTHR31964">
    <property type="entry name" value="ADENINE NUCLEOTIDE ALPHA HYDROLASES-LIKE SUPERFAMILY PROTEIN"/>
    <property type="match status" value="1"/>
</dbReference>
<dbReference type="AlphaFoldDB" id="A0A318LSB6"/>
<dbReference type="InterPro" id="IPR014729">
    <property type="entry name" value="Rossmann-like_a/b/a_fold"/>
</dbReference>
<organism evidence="3 4">
    <name type="scientific">Prauserella flavalba</name>
    <dbReference type="NCBI Taxonomy" id="1477506"/>
    <lineage>
        <taxon>Bacteria</taxon>
        <taxon>Bacillati</taxon>
        <taxon>Actinomycetota</taxon>
        <taxon>Actinomycetes</taxon>
        <taxon>Pseudonocardiales</taxon>
        <taxon>Pseudonocardiaceae</taxon>
        <taxon>Prauserella</taxon>
    </lineage>
</organism>
<evidence type="ECO:0000256" key="1">
    <source>
        <dbReference type="ARBA" id="ARBA00008791"/>
    </source>
</evidence>
<accession>A0A318LSB6</accession>
<dbReference type="SUPFAM" id="SSF52402">
    <property type="entry name" value="Adenine nucleotide alpha hydrolases-like"/>
    <property type="match status" value="1"/>
</dbReference>
<dbReference type="Gene3D" id="3.40.50.620">
    <property type="entry name" value="HUPs"/>
    <property type="match status" value="1"/>
</dbReference>